<evidence type="ECO:0000313" key="10">
    <source>
        <dbReference type="Proteomes" id="UP000288216"/>
    </source>
</evidence>
<dbReference type="STRING" id="75743.A0A401QFZ7"/>
<dbReference type="GO" id="GO:0045087">
    <property type="term" value="P:innate immune response"/>
    <property type="evidence" value="ECO:0007669"/>
    <property type="project" value="UniProtKB-KW"/>
</dbReference>
<organism evidence="9 10">
    <name type="scientific">Scyliorhinus torazame</name>
    <name type="common">Cloudy catshark</name>
    <name type="synonym">Catulus torazame</name>
    <dbReference type="NCBI Taxonomy" id="75743"/>
    <lineage>
        <taxon>Eukaryota</taxon>
        <taxon>Metazoa</taxon>
        <taxon>Chordata</taxon>
        <taxon>Craniata</taxon>
        <taxon>Vertebrata</taxon>
        <taxon>Chondrichthyes</taxon>
        <taxon>Elasmobranchii</taxon>
        <taxon>Galeomorphii</taxon>
        <taxon>Galeoidea</taxon>
        <taxon>Carcharhiniformes</taxon>
        <taxon>Scyliorhinidae</taxon>
        <taxon>Scyliorhinus</taxon>
    </lineage>
</organism>
<name>A0A401QFZ7_SCYTO</name>
<dbReference type="GO" id="GO:0005524">
    <property type="term" value="F:ATP binding"/>
    <property type="evidence" value="ECO:0007669"/>
    <property type="project" value="UniProtKB-KW"/>
</dbReference>
<feature type="non-terminal residue" evidence="9">
    <location>
        <position position="1"/>
    </location>
</feature>
<gene>
    <name evidence="9" type="ORF">scyTo_0024980</name>
</gene>
<dbReference type="InterPro" id="IPR007111">
    <property type="entry name" value="NACHT_NTPase"/>
</dbReference>
<dbReference type="SUPFAM" id="SSF52540">
    <property type="entry name" value="P-loop containing nucleoside triphosphate hydrolases"/>
    <property type="match status" value="1"/>
</dbReference>
<keyword evidence="2" id="KW-0963">Cytoplasm</keyword>
<feature type="domain" description="NACHT" evidence="8">
    <location>
        <begin position="100"/>
        <end position="230"/>
    </location>
</feature>
<comment type="caution">
    <text evidence="9">The sequence shown here is derived from an EMBL/GenBank/DDBJ whole genome shotgun (WGS) entry which is preliminary data.</text>
</comment>
<dbReference type="AlphaFoldDB" id="A0A401QFZ7"/>
<evidence type="ECO:0000256" key="3">
    <source>
        <dbReference type="ARBA" id="ARBA00022737"/>
    </source>
</evidence>
<dbReference type="InterPro" id="IPR041075">
    <property type="entry name" value="NOD1/2_WH"/>
</dbReference>
<evidence type="ECO:0000256" key="7">
    <source>
        <dbReference type="ARBA" id="ARBA00023198"/>
    </source>
</evidence>
<dbReference type="Proteomes" id="UP000288216">
    <property type="component" value="Unassembled WGS sequence"/>
</dbReference>
<dbReference type="Gene3D" id="3.40.50.300">
    <property type="entry name" value="P-loop containing nucleotide triphosphate hydrolases"/>
    <property type="match status" value="1"/>
</dbReference>
<dbReference type="InterPro" id="IPR050637">
    <property type="entry name" value="NLRP_innate_immun_reg"/>
</dbReference>
<evidence type="ECO:0000256" key="1">
    <source>
        <dbReference type="ARBA" id="ARBA00004496"/>
    </source>
</evidence>
<proteinExistence type="predicted"/>
<dbReference type="OMA" id="GSENCIH"/>
<dbReference type="Pfam" id="PF17779">
    <property type="entry name" value="WHD_NOD2"/>
    <property type="match status" value="1"/>
</dbReference>
<protein>
    <recommendedName>
        <fullName evidence="8">NACHT domain-containing protein</fullName>
    </recommendedName>
</protein>
<evidence type="ECO:0000313" key="9">
    <source>
        <dbReference type="EMBL" id="GCB84262.1"/>
    </source>
</evidence>
<dbReference type="OrthoDB" id="120976at2759"/>
<dbReference type="Pfam" id="PF05729">
    <property type="entry name" value="NACHT"/>
    <property type="match status" value="1"/>
</dbReference>
<dbReference type="GO" id="GO:0006954">
    <property type="term" value="P:inflammatory response"/>
    <property type="evidence" value="ECO:0007669"/>
    <property type="project" value="UniProtKB-KW"/>
</dbReference>
<dbReference type="Pfam" id="PF17776">
    <property type="entry name" value="NLRC4_HD2"/>
    <property type="match status" value="1"/>
</dbReference>
<keyword evidence="6" id="KW-0832">Ubl conjugation</keyword>
<keyword evidence="3" id="KW-0677">Repeat</keyword>
<sequence>CRDELKQWVRERTESFDQLKVPWGTRQRRTIKLEDRYTELAVVAAHRLGRNCDNEMMETASVHDSLASRAAERQEASQPMGMDHLFRKSYRPPRPSPPVLVVVVCGVPGIGKTTMVQRLLHGWAAGKMYRQFTFVFHFQFRELNLLEGGTCLVDIIANRHPFLAPKVGTILQRPDQILFVFDGLDESKEPLNFEQACEDPCEDLPVSTIVASLVGQKLLKGCSVLVTSRPLALATLESGQVHRFTEILGFFPEQRRCYFEKFYGQTAEGQRVYNHVRGHGTLYTLCFNPSYCWILCSALEGCFDQRKRGGKGRPPPRTITQLFSLFLANLLTNHARYAAHKTRSMLRISKMAFTGVRARHLVFYQKDLKDHRLESSQFLSGFLMEFMERDLGSSRLAFSFLHLTIQEYLAALYFVLGSKVEELKEVLGQVVLCEDGRYEIFSRFLSGLSKPANSAALEKSLRELPRKPCCVILDWLTKRTREAAKRGDKQGLLQALHCLFEAQQEKLVRDTLGPGAAIDLSAHNLNPVDCSAVAYALGSMDTVERFDASSSIAQREGLDHLMPHLNKCKEIG</sequence>
<comment type="subcellular location">
    <subcellularLocation>
        <location evidence="1">Cytoplasm</location>
    </subcellularLocation>
</comment>
<accession>A0A401QFZ7</accession>
<keyword evidence="5" id="KW-0067">ATP-binding</keyword>
<dbReference type="GO" id="GO:0005737">
    <property type="term" value="C:cytoplasm"/>
    <property type="evidence" value="ECO:0007669"/>
    <property type="project" value="UniProtKB-SubCell"/>
</dbReference>
<reference evidence="9 10" key="1">
    <citation type="journal article" date="2018" name="Nat. Ecol. Evol.">
        <title>Shark genomes provide insights into elasmobranch evolution and the origin of vertebrates.</title>
        <authorList>
            <person name="Hara Y"/>
            <person name="Yamaguchi K"/>
            <person name="Onimaru K"/>
            <person name="Kadota M"/>
            <person name="Koyanagi M"/>
            <person name="Keeley SD"/>
            <person name="Tatsumi K"/>
            <person name="Tanaka K"/>
            <person name="Motone F"/>
            <person name="Kageyama Y"/>
            <person name="Nozu R"/>
            <person name="Adachi N"/>
            <person name="Nishimura O"/>
            <person name="Nakagawa R"/>
            <person name="Tanegashima C"/>
            <person name="Kiyatake I"/>
            <person name="Matsumoto R"/>
            <person name="Murakumo K"/>
            <person name="Nishida K"/>
            <person name="Terakita A"/>
            <person name="Kuratani S"/>
            <person name="Sato K"/>
            <person name="Hyodo S Kuraku.S."/>
        </authorList>
    </citation>
    <scope>NUCLEOTIDE SEQUENCE [LARGE SCALE GENOMIC DNA]</scope>
</reference>
<dbReference type="PANTHER" id="PTHR45690:SF19">
    <property type="entry name" value="NACHT, LRR AND PYD DOMAINS-CONTAINING PROTEIN 3"/>
    <property type="match status" value="1"/>
</dbReference>
<keyword evidence="10" id="KW-1185">Reference proteome</keyword>
<dbReference type="PANTHER" id="PTHR45690">
    <property type="entry name" value="NACHT, LRR AND PYD DOMAINS-CONTAINING PROTEIN 12"/>
    <property type="match status" value="1"/>
</dbReference>
<dbReference type="InterPro" id="IPR027417">
    <property type="entry name" value="P-loop_NTPase"/>
</dbReference>
<evidence type="ECO:0000259" key="8">
    <source>
        <dbReference type="PROSITE" id="PS50837"/>
    </source>
</evidence>
<evidence type="ECO:0000256" key="4">
    <source>
        <dbReference type="ARBA" id="ARBA00022741"/>
    </source>
</evidence>
<dbReference type="EMBL" id="BFAA01065270">
    <property type="protein sequence ID" value="GCB84262.1"/>
    <property type="molecule type" value="Genomic_DNA"/>
</dbReference>
<keyword evidence="4" id="KW-0547">Nucleotide-binding</keyword>
<evidence type="ECO:0000256" key="6">
    <source>
        <dbReference type="ARBA" id="ARBA00022843"/>
    </source>
</evidence>
<dbReference type="PROSITE" id="PS50837">
    <property type="entry name" value="NACHT"/>
    <property type="match status" value="1"/>
</dbReference>
<evidence type="ECO:0000256" key="5">
    <source>
        <dbReference type="ARBA" id="ARBA00022840"/>
    </source>
</evidence>
<evidence type="ECO:0000256" key="2">
    <source>
        <dbReference type="ARBA" id="ARBA00022490"/>
    </source>
</evidence>
<keyword evidence="7" id="KW-0395">Inflammatory response</keyword>
<dbReference type="InterPro" id="IPR041267">
    <property type="entry name" value="NLRP_HD2"/>
</dbReference>